<gene>
    <name evidence="1" type="ORF">FDP41_007414</name>
</gene>
<reference evidence="1 2" key="1">
    <citation type="journal article" date="2019" name="Sci. Rep.">
        <title>Nanopore sequencing improves the draft genome of the human pathogenic amoeba Naegleria fowleri.</title>
        <authorList>
            <person name="Liechti N."/>
            <person name="Schurch N."/>
            <person name="Bruggmann R."/>
            <person name="Wittwer M."/>
        </authorList>
    </citation>
    <scope>NUCLEOTIDE SEQUENCE [LARGE SCALE GENOMIC DNA]</scope>
    <source>
        <strain evidence="1 2">ATCC 30894</strain>
    </source>
</reference>
<dbReference type="VEuPathDB" id="AmoebaDB:NfTy_002950"/>
<proteinExistence type="predicted"/>
<protein>
    <submittedName>
        <fullName evidence="1">Uncharacterized protein</fullName>
    </submittedName>
</protein>
<dbReference type="VEuPathDB" id="AmoebaDB:NF0000780"/>
<evidence type="ECO:0000313" key="2">
    <source>
        <dbReference type="Proteomes" id="UP000444721"/>
    </source>
</evidence>
<accession>A0A6A5C4K7</accession>
<comment type="caution">
    <text evidence="1">The sequence shown here is derived from an EMBL/GenBank/DDBJ whole genome shotgun (WGS) entry which is preliminary data.</text>
</comment>
<keyword evidence="2" id="KW-1185">Reference proteome</keyword>
<sequence length="654" mass="75323">MPASTVWMEKVFSIGKISSHLFQNHRLGTLSFNSVGCGGVFVRNSKVGRSNLFMNRNSDLYANPSCCRWYDDQEYCNSHQRLYHTNMKNYETNKEEETEMEICVKNLELLEKKVSEIISKELSSSGNEEVKRTIQQAKKKIGSDVFTLVSMFSTVCRSEGENLPSLQFMREYLRAIRLCLKCGLRGWIELNTSDEFLTYLIRERERLSEINDETPTVLPFIVDMIRNEVISEKGTNSAKVETLDEEEPDWLFNYLLNAFKNSPLLTAYAENINICQFIQQYLADYVSMGMHIISNSDLNPIETVKMEAEFFEAVFYWSYYVCSINSFVIEENSLAHMKKICDQYEYWKTQNKSITFRDLGTGVSISLDSCMEVVRAVIALCENKPTEAEQHLLYAIEIDPSNIHAQGLLARECSFAVHPEKLEKLAEIQTVISKINSIIDTVHNRQLGGEFPDQELPPFSADTNIKASLLLHAASLVPKENKARLELIKKSSSTFDLSDLYCKIPYNIVNAYNRIRILYSLEKYEETFQAINEILGIKFKLTEDQLRDIIIMMNMSLIELNRAEESIKLLEPYIRGMPYDLELRYSWLFTHETLVHQTTSAPHKKKHAIANCVNEYQKLLTALKNSPSSQNLQDHISFIQSKLQQLNTAWSANN</sequence>
<dbReference type="InterPro" id="IPR011990">
    <property type="entry name" value="TPR-like_helical_dom_sf"/>
</dbReference>
<dbReference type="EMBL" id="VFQX01000003">
    <property type="protein sequence ID" value="KAF0984237.1"/>
    <property type="molecule type" value="Genomic_DNA"/>
</dbReference>
<organism evidence="1 2">
    <name type="scientific">Naegleria fowleri</name>
    <name type="common">Brain eating amoeba</name>
    <dbReference type="NCBI Taxonomy" id="5763"/>
    <lineage>
        <taxon>Eukaryota</taxon>
        <taxon>Discoba</taxon>
        <taxon>Heterolobosea</taxon>
        <taxon>Tetramitia</taxon>
        <taxon>Eutetramitia</taxon>
        <taxon>Vahlkampfiidae</taxon>
        <taxon>Naegleria</taxon>
    </lineage>
</organism>
<dbReference type="OrthoDB" id="10256912at2759"/>
<dbReference type="GeneID" id="68114632"/>
<dbReference type="Proteomes" id="UP000444721">
    <property type="component" value="Unassembled WGS sequence"/>
</dbReference>
<dbReference type="OMA" id="SCMEVVR"/>
<dbReference type="Gene3D" id="1.25.40.10">
    <property type="entry name" value="Tetratricopeptide repeat domain"/>
    <property type="match status" value="1"/>
</dbReference>
<dbReference type="RefSeq" id="XP_044568950.1">
    <property type="nucleotide sequence ID" value="XM_044711157.1"/>
</dbReference>
<evidence type="ECO:0000313" key="1">
    <source>
        <dbReference type="EMBL" id="KAF0984237.1"/>
    </source>
</evidence>
<dbReference type="VEuPathDB" id="AmoebaDB:FDP41_007414"/>
<dbReference type="AlphaFoldDB" id="A0A6A5C4K7"/>
<name>A0A6A5C4K7_NAEFO</name>